<dbReference type="Pfam" id="PF01810">
    <property type="entry name" value="LysE"/>
    <property type="match status" value="1"/>
</dbReference>
<sequence>MAAFWAVSLLLVVTPGADWAYAISAGLRGRSKVAPAVLGLALGAMLATLAVAAGVGALVAKHPLVLTAITVLGAAYLLWLGVAMWRSPGAAHAGQTQMHDTSWHWLAKGTCVSGLNPKQLLLLLALLPQFVQQTAQWPVALQIVVLGGLHAASCAVVYMGVGLGSQRVLGARPAAAQWVSRVSGGLMVGIAAMLMAEQLWLGATPAL</sequence>
<keyword evidence="4 6" id="KW-1133">Transmembrane helix</keyword>
<comment type="caution">
    <text evidence="7">The sequence shown here is derived from an EMBL/GenBank/DDBJ whole genome shotgun (WGS) entry which is preliminary data.</text>
</comment>
<evidence type="ECO:0000313" key="7">
    <source>
        <dbReference type="EMBL" id="MEZ2739162.1"/>
    </source>
</evidence>
<protein>
    <submittedName>
        <fullName evidence="7">LysE family translocator</fullName>
    </submittedName>
</protein>
<proteinExistence type="predicted"/>
<evidence type="ECO:0000256" key="4">
    <source>
        <dbReference type="ARBA" id="ARBA00022989"/>
    </source>
</evidence>
<keyword evidence="2" id="KW-1003">Cell membrane</keyword>
<accession>A0ABV4IBL3</accession>
<feature type="transmembrane region" description="Helical" evidence="6">
    <location>
        <begin position="64"/>
        <end position="85"/>
    </location>
</feature>
<evidence type="ECO:0000256" key="5">
    <source>
        <dbReference type="ARBA" id="ARBA00023136"/>
    </source>
</evidence>
<feature type="transmembrane region" description="Helical" evidence="6">
    <location>
        <begin position="38"/>
        <end position="59"/>
    </location>
</feature>
<dbReference type="Proteomes" id="UP001567350">
    <property type="component" value="Unassembled WGS sequence"/>
</dbReference>
<keyword evidence="3 6" id="KW-0812">Transmembrane</keyword>
<dbReference type="RefSeq" id="WP_370891667.1">
    <property type="nucleotide sequence ID" value="NZ_JBGJLR010000005.1"/>
</dbReference>
<evidence type="ECO:0000256" key="1">
    <source>
        <dbReference type="ARBA" id="ARBA00004651"/>
    </source>
</evidence>
<name>A0ABV4IBL3_9BURK</name>
<feature type="transmembrane region" description="Helical" evidence="6">
    <location>
        <begin position="181"/>
        <end position="201"/>
    </location>
</feature>
<evidence type="ECO:0000256" key="3">
    <source>
        <dbReference type="ARBA" id="ARBA00022692"/>
    </source>
</evidence>
<comment type="subcellular location">
    <subcellularLocation>
        <location evidence="1">Cell membrane</location>
        <topology evidence="1">Multi-pass membrane protein</topology>
    </subcellularLocation>
</comment>
<evidence type="ECO:0000256" key="2">
    <source>
        <dbReference type="ARBA" id="ARBA00022475"/>
    </source>
</evidence>
<evidence type="ECO:0000256" key="6">
    <source>
        <dbReference type="SAM" id="Phobius"/>
    </source>
</evidence>
<keyword evidence="8" id="KW-1185">Reference proteome</keyword>
<dbReference type="InterPro" id="IPR001123">
    <property type="entry name" value="LeuE-type"/>
</dbReference>
<dbReference type="PANTHER" id="PTHR30086">
    <property type="entry name" value="ARGININE EXPORTER PROTEIN ARGO"/>
    <property type="match status" value="1"/>
</dbReference>
<reference evidence="7 8" key="1">
    <citation type="submission" date="2024-08" db="EMBL/GenBank/DDBJ databases">
        <authorList>
            <person name="Feng Z."/>
            <person name="Ronholm J."/>
        </authorList>
    </citation>
    <scope>NUCLEOTIDE SEQUENCE [LARGE SCALE GENOMIC DNA]</scope>
    <source>
        <strain evidence="7 8">4-AB0-8</strain>
    </source>
</reference>
<dbReference type="PANTHER" id="PTHR30086:SF20">
    <property type="entry name" value="ARGININE EXPORTER PROTEIN ARGO-RELATED"/>
    <property type="match status" value="1"/>
</dbReference>
<organism evidence="7 8">
    <name type="scientific">Comamonas jiangduensis</name>
    <dbReference type="NCBI Taxonomy" id="1194168"/>
    <lineage>
        <taxon>Bacteria</taxon>
        <taxon>Pseudomonadati</taxon>
        <taxon>Pseudomonadota</taxon>
        <taxon>Betaproteobacteria</taxon>
        <taxon>Burkholderiales</taxon>
        <taxon>Comamonadaceae</taxon>
        <taxon>Comamonas</taxon>
    </lineage>
</organism>
<keyword evidence="5 6" id="KW-0472">Membrane</keyword>
<feature type="transmembrane region" description="Helical" evidence="6">
    <location>
        <begin position="139"/>
        <end position="161"/>
    </location>
</feature>
<evidence type="ECO:0000313" key="8">
    <source>
        <dbReference type="Proteomes" id="UP001567350"/>
    </source>
</evidence>
<dbReference type="EMBL" id="JBGJLR010000005">
    <property type="protein sequence ID" value="MEZ2739162.1"/>
    <property type="molecule type" value="Genomic_DNA"/>
</dbReference>
<gene>
    <name evidence="7" type="ORF">ACBP88_06740</name>
</gene>